<dbReference type="Gene3D" id="3.40.50.300">
    <property type="entry name" value="P-loop containing nucleotide triphosphate hydrolases"/>
    <property type="match status" value="1"/>
</dbReference>
<feature type="domain" description="AAA+ ATPase" evidence="1">
    <location>
        <begin position="37"/>
        <end position="217"/>
    </location>
</feature>
<dbReference type="InterPro" id="IPR050764">
    <property type="entry name" value="CbbQ/NirQ/NorQ/GpvN"/>
</dbReference>
<dbReference type="SUPFAM" id="SSF52540">
    <property type="entry name" value="P-loop containing nucleoside triphosphate hydrolases"/>
    <property type="match status" value="1"/>
</dbReference>
<dbReference type="Pfam" id="PF07728">
    <property type="entry name" value="AAA_5"/>
    <property type="match status" value="1"/>
</dbReference>
<proteinExistence type="predicted"/>
<evidence type="ECO:0000313" key="2">
    <source>
        <dbReference type="EMBL" id="NYZ20856.1"/>
    </source>
</evidence>
<dbReference type="SMART" id="SM00382">
    <property type="entry name" value="AAA"/>
    <property type="match status" value="1"/>
</dbReference>
<dbReference type="EMBL" id="JABFDB010000009">
    <property type="protein sequence ID" value="NYZ20856.1"/>
    <property type="molecule type" value="Genomic_DNA"/>
</dbReference>
<dbReference type="PANTHER" id="PTHR42759">
    <property type="entry name" value="MOXR FAMILY PROTEIN"/>
    <property type="match status" value="1"/>
</dbReference>
<protein>
    <submittedName>
        <fullName evidence="2">MoxR family ATPase</fullName>
    </submittedName>
</protein>
<dbReference type="PANTHER" id="PTHR42759:SF1">
    <property type="entry name" value="MAGNESIUM-CHELATASE SUBUNIT CHLD"/>
    <property type="match status" value="1"/>
</dbReference>
<name>A0ABX2TC78_9PROT</name>
<dbReference type="Proteomes" id="UP000584642">
    <property type="component" value="Unassembled WGS sequence"/>
</dbReference>
<dbReference type="RefSeq" id="WP_180282633.1">
    <property type="nucleotide sequence ID" value="NZ_JABFDB010000009.1"/>
</dbReference>
<gene>
    <name evidence="2" type="ORF">HND93_14175</name>
</gene>
<accession>A0ABX2TC78</accession>
<organism evidence="2 3">
    <name type="scientific">Azospirillum oleiclasticum</name>
    <dbReference type="NCBI Taxonomy" id="2735135"/>
    <lineage>
        <taxon>Bacteria</taxon>
        <taxon>Pseudomonadati</taxon>
        <taxon>Pseudomonadota</taxon>
        <taxon>Alphaproteobacteria</taxon>
        <taxon>Rhodospirillales</taxon>
        <taxon>Azospirillaceae</taxon>
        <taxon>Azospirillum</taxon>
    </lineage>
</organism>
<evidence type="ECO:0000313" key="3">
    <source>
        <dbReference type="Proteomes" id="UP000584642"/>
    </source>
</evidence>
<evidence type="ECO:0000259" key="1">
    <source>
        <dbReference type="SMART" id="SM00382"/>
    </source>
</evidence>
<keyword evidence="3" id="KW-1185">Reference proteome</keyword>
<sequence>MTEGRPTAVEQVRRDLDGAGYLCGTEIAGTVHLARALERPMLVEGPPGSGKTELAKAVSRAYGLPLVRLQCYEGLDESKAIYEWQYGKQLLFAQFLRHRVDEVLANTTGLAGALERLRDLDAGLFSFEFLEERPLLKALRSPAGAVLLVDEVDKADPAFEALLLELLAEYQITVPEIGTITPVVRPLIVLTSNATREVSDALRRRCLYLHLGMPDEETERCIVARRVPGIGGRLCAEVVAMVRRLRAEPLQRAPSTGEMVEWARALVLLGAEDLGREVVQATLGLLAKTAADHDAVWAAMDRVLPDGRGA</sequence>
<dbReference type="InterPro" id="IPR027417">
    <property type="entry name" value="P-loop_NTPase"/>
</dbReference>
<dbReference type="InterPro" id="IPR003593">
    <property type="entry name" value="AAA+_ATPase"/>
</dbReference>
<comment type="caution">
    <text evidence="2">The sequence shown here is derived from an EMBL/GenBank/DDBJ whole genome shotgun (WGS) entry which is preliminary data.</text>
</comment>
<reference evidence="2 3" key="1">
    <citation type="submission" date="2020-05" db="EMBL/GenBank/DDBJ databases">
        <title>Azospirillum oleiclasticum sp. nov, a nitrogen-fixing and heavy crude oil-emulsifying bacterium isolated from the crude oil of Yumen Oilfield.</title>
        <authorList>
            <person name="Wu D."/>
            <person name="Cai M."/>
            <person name="Zhang X."/>
        </authorList>
    </citation>
    <scope>NUCLEOTIDE SEQUENCE [LARGE SCALE GENOMIC DNA]</scope>
    <source>
        <strain evidence="2 3">ROY-1-1-2</strain>
    </source>
</reference>
<dbReference type="InterPro" id="IPR011704">
    <property type="entry name" value="ATPase_dyneun-rel_AAA"/>
</dbReference>